<dbReference type="Pfam" id="PF01124">
    <property type="entry name" value="MAPEG"/>
    <property type="match status" value="1"/>
</dbReference>
<dbReference type="GO" id="GO:0005789">
    <property type="term" value="C:endoplasmic reticulum membrane"/>
    <property type="evidence" value="ECO:0007669"/>
    <property type="project" value="UniProtKB-SubCell"/>
</dbReference>
<feature type="transmembrane region" description="Helical" evidence="7">
    <location>
        <begin position="114"/>
        <end position="139"/>
    </location>
</feature>
<sequence>MAAVTLEDIVFTSIVTLLAGIQLTRFARKVGKSRMKHKVDYPKMIGDENFERVLRAQQNSLEFFPVFMISLWMSSLFFNQVVSAVVGLVYLYSRHLYVEGYSRSVKERLPGFKLGVRCIMALAAMAMIGFTTVLLRMYADIDLAVLFRTVVRRNLNVSI</sequence>
<reference evidence="8 9" key="1">
    <citation type="journal article" date="2023" name="Sci. Data">
        <title>Genome assembly of the Korean intertidal mud-creeper Batillaria attramentaria.</title>
        <authorList>
            <person name="Patra A.K."/>
            <person name="Ho P.T."/>
            <person name="Jun S."/>
            <person name="Lee S.J."/>
            <person name="Kim Y."/>
            <person name="Won Y.J."/>
        </authorList>
    </citation>
    <scope>NUCLEOTIDE SEQUENCE [LARGE SCALE GENOMIC DNA]</scope>
    <source>
        <strain evidence="8">Wonlab-2016</strain>
    </source>
</reference>
<keyword evidence="2 7" id="KW-0812">Transmembrane</keyword>
<comment type="subcellular location">
    <subcellularLocation>
        <location evidence="1">Endoplasmic reticulum membrane</location>
        <topology evidence="1">Multi-pass membrane protein</topology>
    </subcellularLocation>
</comment>
<evidence type="ECO:0000256" key="5">
    <source>
        <dbReference type="ARBA" id="ARBA00022989"/>
    </source>
</evidence>
<comment type="caution">
    <text evidence="8">The sequence shown here is derived from an EMBL/GenBank/DDBJ whole genome shotgun (WGS) entry which is preliminary data.</text>
</comment>
<dbReference type="EMBL" id="JACVVK020000171">
    <property type="protein sequence ID" value="KAK7486964.1"/>
    <property type="molecule type" value="Genomic_DNA"/>
</dbReference>
<dbReference type="Proteomes" id="UP001519460">
    <property type="component" value="Unassembled WGS sequence"/>
</dbReference>
<evidence type="ECO:0008006" key="10">
    <source>
        <dbReference type="Google" id="ProtNLM"/>
    </source>
</evidence>
<dbReference type="PANTHER" id="PTHR10250:SF15">
    <property type="entry name" value="MICROSOMAL GLUTATHIONE S-TRANSFERASE-RELATED"/>
    <property type="match status" value="1"/>
</dbReference>
<dbReference type="PRINTS" id="PR00488">
    <property type="entry name" value="5LPOXGNASEAP"/>
</dbReference>
<name>A0ABD0KIG2_9CAEN</name>
<dbReference type="InterPro" id="IPR050997">
    <property type="entry name" value="MAPEG"/>
</dbReference>
<organism evidence="8 9">
    <name type="scientific">Batillaria attramentaria</name>
    <dbReference type="NCBI Taxonomy" id="370345"/>
    <lineage>
        <taxon>Eukaryota</taxon>
        <taxon>Metazoa</taxon>
        <taxon>Spiralia</taxon>
        <taxon>Lophotrochozoa</taxon>
        <taxon>Mollusca</taxon>
        <taxon>Gastropoda</taxon>
        <taxon>Caenogastropoda</taxon>
        <taxon>Sorbeoconcha</taxon>
        <taxon>Cerithioidea</taxon>
        <taxon>Batillariidae</taxon>
        <taxon>Batillaria</taxon>
    </lineage>
</organism>
<dbReference type="InterPro" id="IPR001129">
    <property type="entry name" value="Membr-assoc_MAPEG"/>
</dbReference>
<evidence type="ECO:0000256" key="7">
    <source>
        <dbReference type="SAM" id="Phobius"/>
    </source>
</evidence>
<evidence type="ECO:0000256" key="1">
    <source>
        <dbReference type="ARBA" id="ARBA00004477"/>
    </source>
</evidence>
<keyword evidence="3" id="KW-0434">Leukotriene biosynthesis</keyword>
<dbReference type="InterPro" id="IPR001446">
    <property type="entry name" value="5_LipOase_AP"/>
</dbReference>
<evidence type="ECO:0000313" key="8">
    <source>
        <dbReference type="EMBL" id="KAK7486964.1"/>
    </source>
</evidence>
<dbReference type="Gene3D" id="1.20.120.550">
    <property type="entry name" value="Membrane associated eicosanoid/glutathione metabolism-like domain"/>
    <property type="match status" value="1"/>
</dbReference>
<feature type="transmembrane region" description="Helical" evidence="7">
    <location>
        <begin position="69"/>
        <end position="93"/>
    </location>
</feature>
<dbReference type="InterPro" id="IPR023352">
    <property type="entry name" value="MAPEG-like_dom_sf"/>
</dbReference>
<keyword evidence="5 7" id="KW-1133">Transmembrane helix</keyword>
<evidence type="ECO:0000256" key="2">
    <source>
        <dbReference type="ARBA" id="ARBA00022692"/>
    </source>
</evidence>
<proteinExistence type="predicted"/>
<protein>
    <recommendedName>
        <fullName evidence="10">Microsomal glutathione S-transferase 2</fullName>
    </recommendedName>
</protein>
<evidence type="ECO:0000256" key="6">
    <source>
        <dbReference type="ARBA" id="ARBA00023136"/>
    </source>
</evidence>
<evidence type="ECO:0000256" key="4">
    <source>
        <dbReference type="ARBA" id="ARBA00022824"/>
    </source>
</evidence>
<dbReference type="FunFam" id="1.20.120.550:FF:000003">
    <property type="entry name" value="Leukotriene C4 synthase"/>
    <property type="match status" value="1"/>
</dbReference>
<dbReference type="PANTHER" id="PTHR10250">
    <property type="entry name" value="MICROSOMAL GLUTATHIONE S-TRANSFERASE"/>
    <property type="match status" value="1"/>
</dbReference>
<accession>A0ABD0KIG2</accession>
<dbReference type="SUPFAM" id="SSF161084">
    <property type="entry name" value="MAPEG domain-like"/>
    <property type="match status" value="1"/>
</dbReference>
<dbReference type="GO" id="GO:0019370">
    <property type="term" value="P:leukotriene biosynthetic process"/>
    <property type="evidence" value="ECO:0007669"/>
    <property type="project" value="UniProtKB-KW"/>
</dbReference>
<dbReference type="AlphaFoldDB" id="A0ABD0KIG2"/>
<evidence type="ECO:0000256" key="3">
    <source>
        <dbReference type="ARBA" id="ARBA00022751"/>
    </source>
</evidence>
<keyword evidence="9" id="KW-1185">Reference proteome</keyword>
<evidence type="ECO:0000313" key="9">
    <source>
        <dbReference type="Proteomes" id="UP001519460"/>
    </source>
</evidence>
<keyword evidence="6 7" id="KW-0472">Membrane</keyword>
<keyword evidence="4" id="KW-0256">Endoplasmic reticulum</keyword>
<gene>
    <name evidence="8" type="ORF">BaRGS_00021780</name>
</gene>